<feature type="binding site" evidence="10">
    <location>
        <position position="285"/>
    </location>
    <ligand>
        <name>Zn(2+)</name>
        <dbReference type="ChEBI" id="CHEBI:29105"/>
    </ligand>
</feature>
<dbReference type="GO" id="GO:0046872">
    <property type="term" value="F:metal ion binding"/>
    <property type="evidence" value="ECO:0007669"/>
    <property type="project" value="UniProtKB-KW"/>
</dbReference>
<keyword evidence="1 10" id="KW-0963">Cytoplasm</keyword>
<dbReference type="PROSITE" id="PS51721">
    <property type="entry name" value="G_CP"/>
    <property type="match status" value="1"/>
</dbReference>
<dbReference type="AlphaFoldDB" id="A0A426U9U4"/>
<dbReference type="HAMAP" id="MF_01820">
    <property type="entry name" value="GTPase_RsgA"/>
    <property type="match status" value="1"/>
</dbReference>
<dbReference type="InterPro" id="IPR004881">
    <property type="entry name" value="Ribosome_biogen_GTPase_RsgA"/>
</dbReference>
<dbReference type="SUPFAM" id="SSF52540">
    <property type="entry name" value="P-loop containing nucleoside triphosphate hydrolases"/>
    <property type="match status" value="1"/>
</dbReference>
<reference evidence="13 14" key="1">
    <citation type="submission" date="2018-12" db="EMBL/GenBank/DDBJ databases">
        <title>Genome Sequence of Candidatus Viridilinea halotolerans isolated from saline sulfide-rich spring.</title>
        <authorList>
            <person name="Grouzdev D.S."/>
            <person name="Burganskaya E.I."/>
            <person name="Krutkina M.S."/>
            <person name="Sukhacheva M.V."/>
            <person name="Gorlenko V.M."/>
        </authorList>
    </citation>
    <scope>NUCLEOTIDE SEQUENCE [LARGE SCALE GENOMIC DNA]</scope>
    <source>
        <strain evidence="13">Chok-6</strain>
    </source>
</reference>
<evidence type="ECO:0000256" key="10">
    <source>
        <dbReference type="HAMAP-Rule" id="MF_01820"/>
    </source>
</evidence>
<feature type="binding site" evidence="10">
    <location>
        <begin position="145"/>
        <end position="148"/>
    </location>
    <ligand>
        <name>GTP</name>
        <dbReference type="ChEBI" id="CHEBI:37565"/>
    </ligand>
</feature>
<dbReference type="EC" id="3.6.1.-" evidence="10"/>
<keyword evidence="2 10" id="KW-0690">Ribosome biogenesis</keyword>
<dbReference type="CDD" id="cd01854">
    <property type="entry name" value="YjeQ_EngC"/>
    <property type="match status" value="1"/>
</dbReference>
<keyword evidence="4 10" id="KW-0699">rRNA-binding</keyword>
<evidence type="ECO:0000256" key="9">
    <source>
        <dbReference type="ARBA" id="ARBA00023134"/>
    </source>
</evidence>
<evidence type="ECO:0000256" key="2">
    <source>
        <dbReference type="ARBA" id="ARBA00022517"/>
    </source>
</evidence>
<accession>A0A426U9U4</accession>
<comment type="subcellular location">
    <subcellularLocation>
        <location evidence="10">Cytoplasm</location>
    </subcellularLocation>
</comment>
<dbReference type="InterPro" id="IPR010914">
    <property type="entry name" value="RsgA_GTPase_dom"/>
</dbReference>
<evidence type="ECO:0000313" key="14">
    <source>
        <dbReference type="Proteomes" id="UP000280307"/>
    </source>
</evidence>
<dbReference type="Proteomes" id="UP000280307">
    <property type="component" value="Unassembled WGS sequence"/>
</dbReference>
<feature type="domain" description="EngC GTPase" evidence="11">
    <location>
        <begin position="105"/>
        <end position="252"/>
    </location>
</feature>
<keyword evidence="3 10" id="KW-0479">Metal-binding</keyword>
<keyword evidence="7 10" id="KW-0862">Zinc</keyword>
<feature type="binding site" evidence="10">
    <location>
        <position position="283"/>
    </location>
    <ligand>
        <name>Zn(2+)</name>
        <dbReference type="ChEBI" id="CHEBI:29105"/>
    </ligand>
</feature>
<proteinExistence type="inferred from homology"/>
<evidence type="ECO:0000313" key="13">
    <source>
        <dbReference type="EMBL" id="RRR77214.1"/>
    </source>
</evidence>
<evidence type="ECO:0000256" key="8">
    <source>
        <dbReference type="ARBA" id="ARBA00022884"/>
    </source>
</evidence>
<dbReference type="CDD" id="cd04466">
    <property type="entry name" value="S1_YloQ_GTPase"/>
    <property type="match status" value="1"/>
</dbReference>
<dbReference type="InterPro" id="IPR012340">
    <property type="entry name" value="NA-bd_OB-fold"/>
</dbReference>
<comment type="subunit">
    <text evidence="10">Monomer. Associates with 30S ribosomal subunit, binds 16S rRNA.</text>
</comment>
<evidence type="ECO:0000256" key="4">
    <source>
        <dbReference type="ARBA" id="ARBA00022730"/>
    </source>
</evidence>
<comment type="similarity">
    <text evidence="10">Belongs to the TRAFAC class YlqF/YawG GTPase family. RsgA subfamily.</text>
</comment>
<sequence length="318" mass="34381">MTKRSREGSSLVQAAHPDRLLGTVLRAQSGFFWVQTANGLVECRLRGKLKQERLATDIAVIGDCVEISLMDDGKGAVEAVLPRRSKLARRGAGSRGAHKEDVLVANLDQVLLTFACTAPTFAPRMLDRYLVICEHSELEAVVVATKIDLISPAAAQALFAPYERIGYKVFYVSNTTGEGLDAVRQQVAGRTSVVTGKSGVGKSSLLNALYPELQLATAAVSGALNKGRHTTTVAELIALPEGGFLADTPGIREIGLWQVPAEDLAWCYRELRPFLGECFYAGCTHIHEPDCAVRAALGQGALAPERYESYRRLQVGEE</sequence>
<organism evidence="13 14">
    <name type="scientific">Candidatus Viridilinea halotolerans</name>
    <dbReference type="NCBI Taxonomy" id="2491704"/>
    <lineage>
        <taxon>Bacteria</taxon>
        <taxon>Bacillati</taxon>
        <taxon>Chloroflexota</taxon>
        <taxon>Chloroflexia</taxon>
        <taxon>Chloroflexales</taxon>
        <taxon>Chloroflexineae</taxon>
        <taxon>Oscillochloridaceae</taxon>
        <taxon>Candidatus Viridilinea</taxon>
    </lineage>
</organism>
<feature type="domain" description="CP-type G" evidence="12">
    <location>
        <begin position="96"/>
        <end position="254"/>
    </location>
</feature>
<dbReference type="GO" id="GO:0003924">
    <property type="term" value="F:GTPase activity"/>
    <property type="evidence" value="ECO:0007669"/>
    <property type="project" value="UniProtKB-UniRule"/>
</dbReference>
<dbReference type="PANTHER" id="PTHR32120:SF11">
    <property type="entry name" value="SMALL RIBOSOMAL SUBUNIT BIOGENESIS GTPASE RSGA 1, MITOCHONDRIAL-RELATED"/>
    <property type="match status" value="1"/>
</dbReference>
<evidence type="ECO:0000256" key="3">
    <source>
        <dbReference type="ARBA" id="ARBA00022723"/>
    </source>
</evidence>
<protein>
    <recommendedName>
        <fullName evidence="10">Small ribosomal subunit biogenesis GTPase RsgA</fullName>
        <ecNumber evidence="10">3.6.1.-</ecNumber>
    </recommendedName>
</protein>
<dbReference type="SUPFAM" id="SSF50249">
    <property type="entry name" value="Nucleic acid-binding proteins"/>
    <property type="match status" value="1"/>
</dbReference>
<comment type="function">
    <text evidence="10">One of several proteins that assist in the late maturation steps of the functional core of the 30S ribosomal subunit. Helps release RbfA from mature subunits. May play a role in the assembly of ribosomal proteins into the subunit. Circularly permuted GTPase that catalyzes slow GTP hydrolysis, GTPase activity is stimulated by the 30S ribosomal subunit.</text>
</comment>
<feature type="binding site" evidence="10">
    <location>
        <position position="291"/>
    </location>
    <ligand>
        <name>Zn(2+)</name>
        <dbReference type="ChEBI" id="CHEBI:29105"/>
    </ligand>
</feature>
<evidence type="ECO:0000256" key="1">
    <source>
        <dbReference type="ARBA" id="ARBA00022490"/>
    </source>
</evidence>
<comment type="cofactor">
    <cofactor evidence="10">
        <name>Zn(2+)</name>
        <dbReference type="ChEBI" id="CHEBI:29105"/>
    </cofactor>
    <text evidence="10">Binds 1 zinc ion per subunit.</text>
</comment>
<dbReference type="PROSITE" id="PS50936">
    <property type="entry name" value="ENGC_GTPASE"/>
    <property type="match status" value="1"/>
</dbReference>
<feature type="binding site" evidence="10">
    <location>
        <begin position="196"/>
        <end position="204"/>
    </location>
    <ligand>
        <name>GTP</name>
        <dbReference type="ChEBI" id="CHEBI:37565"/>
    </ligand>
</feature>
<dbReference type="Gene3D" id="2.40.50.140">
    <property type="entry name" value="Nucleic acid-binding proteins"/>
    <property type="match status" value="1"/>
</dbReference>
<dbReference type="NCBIfam" id="TIGR00157">
    <property type="entry name" value="ribosome small subunit-dependent GTPase A"/>
    <property type="match status" value="1"/>
</dbReference>
<dbReference type="Pfam" id="PF03193">
    <property type="entry name" value="RsgA_GTPase"/>
    <property type="match status" value="1"/>
</dbReference>
<feature type="binding site" evidence="10">
    <location>
        <position position="278"/>
    </location>
    <ligand>
        <name>Zn(2+)</name>
        <dbReference type="ChEBI" id="CHEBI:29105"/>
    </ligand>
</feature>
<dbReference type="Gene3D" id="1.10.40.50">
    <property type="entry name" value="Probable gtpase engc, domain 3"/>
    <property type="match status" value="1"/>
</dbReference>
<dbReference type="EMBL" id="RSAS01000075">
    <property type="protein sequence ID" value="RRR77214.1"/>
    <property type="molecule type" value="Genomic_DNA"/>
</dbReference>
<evidence type="ECO:0000259" key="11">
    <source>
        <dbReference type="PROSITE" id="PS50936"/>
    </source>
</evidence>
<keyword evidence="5 10" id="KW-0547">Nucleotide-binding</keyword>
<dbReference type="Pfam" id="PF16745">
    <property type="entry name" value="RsgA_N"/>
    <property type="match status" value="1"/>
</dbReference>
<evidence type="ECO:0000256" key="6">
    <source>
        <dbReference type="ARBA" id="ARBA00022801"/>
    </source>
</evidence>
<evidence type="ECO:0000256" key="7">
    <source>
        <dbReference type="ARBA" id="ARBA00022833"/>
    </source>
</evidence>
<dbReference type="InterPro" id="IPR027417">
    <property type="entry name" value="P-loop_NTPase"/>
</dbReference>
<keyword evidence="9 10" id="KW-0342">GTP-binding</keyword>
<dbReference type="Gene3D" id="3.40.50.300">
    <property type="entry name" value="P-loop containing nucleotide triphosphate hydrolases"/>
    <property type="match status" value="1"/>
</dbReference>
<dbReference type="PANTHER" id="PTHR32120">
    <property type="entry name" value="SMALL RIBOSOMAL SUBUNIT BIOGENESIS GTPASE RSGA"/>
    <property type="match status" value="1"/>
</dbReference>
<comment type="caution">
    <text evidence="13">The sequence shown here is derived from an EMBL/GenBank/DDBJ whole genome shotgun (WGS) entry which is preliminary data.</text>
</comment>
<evidence type="ECO:0000256" key="5">
    <source>
        <dbReference type="ARBA" id="ARBA00022741"/>
    </source>
</evidence>
<dbReference type="GO" id="GO:0042274">
    <property type="term" value="P:ribosomal small subunit biogenesis"/>
    <property type="evidence" value="ECO:0007669"/>
    <property type="project" value="UniProtKB-UniRule"/>
</dbReference>
<dbReference type="InterPro" id="IPR031944">
    <property type="entry name" value="RsgA_N"/>
</dbReference>
<dbReference type="GO" id="GO:0005525">
    <property type="term" value="F:GTP binding"/>
    <property type="evidence" value="ECO:0007669"/>
    <property type="project" value="UniProtKB-UniRule"/>
</dbReference>
<dbReference type="GO" id="GO:0019843">
    <property type="term" value="F:rRNA binding"/>
    <property type="evidence" value="ECO:0007669"/>
    <property type="project" value="UniProtKB-KW"/>
</dbReference>
<keyword evidence="6 10" id="KW-0378">Hydrolase</keyword>
<name>A0A426U9U4_9CHLR</name>
<evidence type="ECO:0000259" key="12">
    <source>
        <dbReference type="PROSITE" id="PS51721"/>
    </source>
</evidence>
<dbReference type="GO" id="GO:0005737">
    <property type="term" value="C:cytoplasm"/>
    <property type="evidence" value="ECO:0007669"/>
    <property type="project" value="UniProtKB-SubCell"/>
</dbReference>
<gene>
    <name evidence="10 13" type="primary">rsgA</name>
    <name evidence="13" type="ORF">EI684_01775</name>
</gene>
<keyword evidence="8 10" id="KW-0694">RNA-binding</keyword>
<dbReference type="InterPro" id="IPR030378">
    <property type="entry name" value="G_CP_dom"/>
</dbReference>